<dbReference type="AlphaFoldDB" id="A0AAV5NME6"/>
<sequence>MLISDDYEIAESVSKIKSHTSTAWISVEVRNRNENSYDLLATLTPKSDALELYGYSKGKVNSDLKYPYYELSLMQKRLDDLPIIQEEIKAWELSIIQDSDRTINPSFKPVADIQLALFDKQLSNFIVHSVIEKLGFIAMFSISLFCLFRRMMKYEPVVLHFPIFLGSLLVSLLPIMKYL</sequence>
<name>A0AAV5NME6_9VIBR</name>
<dbReference type="EMBL" id="BSNX01000003">
    <property type="protein sequence ID" value="GLQ71221.1"/>
    <property type="molecule type" value="Genomic_DNA"/>
</dbReference>
<dbReference type="Proteomes" id="UP001156690">
    <property type="component" value="Unassembled WGS sequence"/>
</dbReference>
<comment type="caution">
    <text evidence="2">The sequence shown here is derived from an EMBL/GenBank/DDBJ whole genome shotgun (WGS) entry which is preliminary data.</text>
</comment>
<keyword evidence="1" id="KW-0812">Transmembrane</keyword>
<organism evidence="2 3">
    <name type="scientific">Vibrio penaeicida</name>
    <dbReference type="NCBI Taxonomy" id="104609"/>
    <lineage>
        <taxon>Bacteria</taxon>
        <taxon>Pseudomonadati</taxon>
        <taxon>Pseudomonadota</taxon>
        <taxon>Gammaproteobacteria</taxon>
        <taxon>Vibrionales</taxon>
        <taxon>Vibrionaceae</taxon>
        <taxon>Vibrio</taxon>
    </lineage>
</organism>
<feature type="transmembrane region" description="Helical" evidence="1">
    <location>
        <begin position="157"/>
        <end position="176"/>
    </location>
</feature>
<evidence type="ECO:0000256" key="1">
    <source>
        <dbReference type="SAM" id="Phobius"/>
    </source>
</evidence>
<keyword evidence="1" id="KW-1133">Transmembrane helix</keyword>
<proteinExistence type="predicted"/>
<keyword evidence="3" id="KW-1185">Reference proteome</keyword>
<evidence type="ECO:0000313" key="3">
    <source>
        <dbReference type="Proteomes" id="UP001156690"/>
    </source>
</evidence>
<protein>
    <submittedName>
        <fullName evidence="2">Uncharacterized protein</fullName>
    </submittedName>
</protein>
<gene>
    <name evidence="2" type="ORF">GCM10007932_05810</name>
</gene>
<accession>A0AAV5NME6</accession>
<keyword evidence="1" id="KW-0472">Membrane</keyword>
<feature type="transmembrane region" description="Helical" evidence="1">
    <location>
        <begin position="125"/>
        <end position="148"/>
    </location>
</feature>
<evidence type="ECO:0000313" key="2">
    <source>
        <dbReference type="EMBL" id="GLQ71221.1"/>
    </source>
</evidence>
<reference evidence="3" key="1">
    <citation type="journal article" date="2019" name="Int. J. Syst. Evol. Microbiol.">
        <title>The Global Catalogue of Microorganisms (GCM) 10K type strain sequencing project: providing services to taxonomists for standard genome sequencing and annotation.</title>
        <authorList>
            <consortium name="The Broad Institute Genomics Platform"/>
            <consortium name="The Broad Institute Genome Sequencing Center for Infectious Disease"/>
            <person name="Wu L."/>
            <person name="Ma J."/>
        </authorList>
    </citation>
    <scope>NUCLEOTIDE SEQUENCE [LARGE SCALE GENOMIC DNA]</scope>
    <source>
        <strain evidence="3">NBRC 15640</strain>
    </source>
</reference>